<evidence type="ECO:0000313" key="2">
    <source>
        <dbReference type="Proteomes" id="UP000469545"/>
    </source>
</evidence>
<dbReference type="Gene3D" id="3.90.1150.180">
    <property type="match status" value="1"/>
</dbReference>
<gene>
    <name evidence="1" type="ORF">G3I46_37190</name>
</gene>
<sequence length="61" mass="6400">MTLPSAALSLPEPYATALRGGVVPVVGRLDGGRCLLDLGSVPAEDDERLAEAVRRVRAGER</sequence>
<proteinExistence type="predicted"/>
<organism evidence="1 2">
    <name type="scientific">Streptomyces coelicoflavus</name>
    <dbReference type="NCBI Taxonomy" id="285562"/>
    <lineage>
        <taxon>Bacteria</taxon>
        <taxon>Bacillati</taxon>
        <taxon>Actinomycetota</taxon>
        <taxon>Actinomycetes</taxon>
        <taxon>Kitasatosporales</taxon>
        <taxon>Streptomycetaceae</taxon>
        <taxon>Streptomyces</taxon>
    </lineage>
</organism>
<comment type="caution">
    <text evidence="1">The sequence shown here is derived from an EMBL/GenBank/DDBJ whole genome shotgun (WGS) entry which is preliminary data.</text>
</comment>
<accession>A0A6N9V428</accession>
<reference evidence="1 2" key="1">
    <citation type="submission" date="2020-01" db="EMBL/GenBank/DDBJ databases">
        <title>Insect and environment-associated Actinomycetes.</title>
        <authorList>
            <person name="Currrie C."/>
            <person name="Chevrette M."/>
            <person name="Carlson C."/>
            <person name="Stubbendieck R."/>
            <person name="Wendt-Pienkowski E."/>
        </authorList>
    </citation>
    <scope>NUCLEOTIDE SEQUENCE [LARGE SCALE GENOMIC DNA]</scope>
    <source>
        <strain evidence="1 2">SID14172</strain>
    </source>
</reference>
<keyword evidence="1" id="KW-0808">Transferase</keyword>
<dbReference type="AlphaFoldDB" id="A0A6N9V428"/>
<dbReference type="Proteomes" id="UP000469545">
    <property type="component" value="Unassembled WGS sequence"/>
</dbReference>
<name>A0A6N9V428_9ACTN</name>
<protein>
    <submittedName>
        <fullName evidence="1">L-seryl-tRNA selenium transferase</fullName>
    </submittedName>
</protein>
<evidence type="ECO:0000313" key="1">
    <source>
        <dbReference type="EMBL" id="NEB22072.1"/>
    </source>
</evidence>
<dbReference type="GO" id="GO:0016740">
    <property type="term" value="F:transferase activity"/>
    <property type="evidence" value="ECO:0007669"/>
    <property type="project" value="UniProtKB-KW"/>
</dbReference>
<keyword evidence="2" id="KW-1185">Reference proteome</keyword>
<dbReference type="EMBL" id="JAAGMB010000884">
    <property type="protein sequence ID" value="NEB22072.1"/>
    <property type="molecule type" value="Genomic_DNA"/>
</dbReference>